<keyword evidence="8 11" id="KW-0406">Ion transport</keyword>
<dbReference type="Gene3D" id="2.60.40.1400">
    <property type="entry name" value="G protein-activated inward rectifier potassium channel 1"/>
    <property type="match status" value="1"/>
</dbReference>
<keyword evidence="3 11" id="KW-0633">Potassium transport</keyword>
<dbReference type="EMBL" id="OU963916">
    <property type="protein sequence ID" value="CAH0403294.1"/>
    <property type="molecule type" value="Genomic_DNA"/>
</dbReference>
<accession>A0A7U3PE64</accession>
<dbReference type="GO" id="GO:0034765">
    <property type="term" value="P:regulation of monoatomic ion transmembrane transport"/>
    <property type="evidence" value="ECO:0007669"/>
    <property type="project" value="TreeGrafter"/>
</dbReference>
<keyword evidence="7 13" id="KW-1133">Transmembrane helix</keyword>
<dbReference type="GO" id="GO:0034702">
    <property type="term" value="C:monoatomic ion channel complex"/>
    <property type="evidence" value="ECO:0007669"/>
    <property type="project" value="UniProtKB-KW"/>
</dbReference>
<feature type="compositionally biased region" description="Polar residues" evidence="12">
    <location>
        <begin position="131"/>
        <end position="144"/>
    </location>
</feature>
<evidence type="ECO:0000259" key="15">
    <source>
        <dbReference type="Pfam" id="PF17655"/>
    </source>
</evidence>
<evidence type="ECO:0000259" key="14">
    <source>
        <dbReference type="Pfam" id="PF01007"/>
    </source>
</evidence>
<name>A0A7U3PE64_CHISP</name>
<feature type="compositionally biased region" description="Basic residues" evidence="12">
    <location>
        <begin position="181"/>
        <end position="198"/>
    </location>
</feature>
<dbReference type="InterPro" id="IPR014756">
    <property type="entry name" value="Ig_E-set"/>
</dbReference>
<dbReference type="SUPFAM" id="SSF81296">
    <property type="entry name" value="E set domains"/>
    <property type="match status" value="1"/>
</dbReference>
<dbReference type="AlphaFoldDB" id="A0A7U3PE64"/>
<keyword evidence="9 13" id="KW-0472">Membrane</keyword>
<evidence type="ECO:0000256" key="6">
    <source>
        <dbReference type="ARBA" id="ARBA00022958"/>
    </source>
</evidence>
<keyword evidence="18" id="KW-1185">Reference proteome</keyword>
<evidence type="ECO:0000256" key="13">
    <source>
        <dbReference type="SAM" id="Phobius"/>
    </source>
</evidence>
<keyword evidence="6 11" id="KW-0630">Potassium</keyword>
<keyword evidence="10 11" id="KW-0407">Ion channel</keyword>
<reference evidence="16" key="2">
    <citation type="submission" date="2021-12" db="EMBL/GenBank/DDBJ databases">
        <authorList>
            <person name="King R."/>
        </authorList>
    </citation>
    <scope>NUCLEOTIDE SEQUENCE</scope>
</reference>
<feature type="domain" description="Inward rectifier potassium channel C-terminal" evidence="15">
    <location>
        <begin position="347"/>
        <end position="512"/>
    </location>
</feature>
<evidence type="ECO:0000256" key="10">
    <source>
        <dbReference type="ARBA" id="ARBA00023303"/>
    </source>
</evidence>
<keyword evidence="5 11" id="KW-0851">Voltage-gated channel</keyword>
<feature type="domain" description="Potassium channel inwardly rectifying transmembrane" evidence="14">
    <location>
        <begin position="203"/>
        <end position="339"/>
    </location>
</feature>
<dbReference type="Gene3D" id="1.10.287.70">
    <property type="match status" value="1"/>
</dbReference>
<dbReference type="GO" id="GO:0005886">
    <property type="term" value="C:plasma membrane"/>
    <property type="evidence" value="ECO:0007669"/>
    <property type="project" value="TreeGrafter"/>
</dbReference>
<feature type="region of interest" description="Disordered" evidence="12">
    <location>
        <begin position="169"/>
        <end position="198"/>
    </location>
</feature>
<organism evidence="17">
    <name type="scientific">Chilo suppressalis</name>
    <name type="common">Asiatic rice borer moth</name>
    <dbReference type="NCBI Taxonomy" id="168631"/>
    <lineage>
        <taxon>Eukaryota</taxon>
        <taxon>Metazoa</taxon>
        <taxon>Ecdysozoa</taxon>
        <taxon>Arthropoda</taxon>
        <taxon>Hexapoda</taxon>
        <taxon>Insecta</taxon>
        <taxon>Pterygota</taxon>
        <taxon>Neoptera</taxon>
        <taxon>Endopterygota</taxon>
        <taxon>Lepidoptera</taxon>
        <taxon>Glossata</taxon>
        <taxon>Ditrysia</taxon>
        <taxon>Pyraloidea</taxon>
        <taxon>Crambidae</taxon>
        <taxon>Crambinae</taxon>
        <taxon>Chilo</taxon>
    </lineage>
</organism>
<dbReference type="OrthoDB" id="273257at2759"/>
<dbReference type="GO" id="GO:0005242">
    <property type="term" value="F:inward rectifier potassium channel activity"/>
    <property type="evidence" value="ECO:0007669"/>
    <property type="project" value="InterPro"/>
</dbReference>
<dbReference type="PRINTS" id="PR01320">
    <property type="entry name" value="KIRCHANNEL"/>
</dbReference>
<dbReference type="Pfam" id="PF17655">
    <property type="entry name" value="IRK_C"/>
    <property type="match status" value="1"/>
</dbReference>
<keyword evidence="2 11" id="KW-0813">Transport</keyword>
<evidence type="ECO:0000256" key="11">
    <source>
        <dbReference type="RuleBase" id="RU003822"/>
    </source>
</evidence>
<dbReference type="InterPro" id="IPR041647">
    <property type="entry name" value="IRK_C"/>
</dbReference>
<evidence type="ECO:0000256" key="4">
    <source>
        <dbReference type="ARBA" id="ARBA00022692"/>
    </source>
</evidence>
<dbReference type="InterPro" id="IPR013518">
    <property type="entry name" value="K_chnl_inward-rec_Kir_cyto"/>
</dbReference>
<feature type="region of interest" description="Disordered" evidence="12">
    <location>
        <begin position="551"/>
        <end position="591"/>
    </location>
</feature>
<dbReference type="PANTHER" id="PTHR11767">
    <property type="entry name" value="INWARD RECTIFIER POTASSIUM CHANNEL"/>
    <property type="match status" value="1"/>
</dbReference>
<dbReference type="InterPro" id="IPR016449">
    <property type="entry name" value="K_chnl_inward-rec_Kir"/>
</dbReference>
<feature type="region of interest" description="Disordered" evidence="12">
    <location>
        <begin position="118"/>
        <end position="144"/>
    </location>
</feature>
<evidence type="ECO:0000256" key="1">
    <source>
        <dbReference type="ARBA" id="ARBA00004141"/>
    </source>
</evidence>
<feature type="compositionally biased region" description="Basic and acidic residues" evidence="12">
    <location>
        <begin position="118"/>
        <end position="130"/>
    </location>
</feature>
<dbReference type="EMBL" id="MT711930">
    <property type="protein sequence ID" value="QPF20440.1"/>
    <property type="molecule type" value="mRNA"/>
</dbReference>
<evidence type="ECO:0000313" key="17">
    <source>
        <dbReference type="EMBL" id="QPF20440.1"/>
    </source>
</evidence>
<dbReference type="Proteomes" id="UP001153292">
    <property type="component" value="Chromosome 23"/>
</dbReference>
<feature type="compositionally biased region" description="Polar residues" evidence="12">
    <location>
        <begin position="576"/>
        <end position="591"/>
    </location>
</feature>
<evidence type="ECO:0000256" key="5">
    <source>
        <dbReference type="ARBA" id="ARBA00022882"/>
    </source>
</evidence>
<dbReference type="InterPro" id="IPR040445">
    <property type="entry name" value="Kir_TM"/>
</dbReference>
<protein>
    <submittedName>
        <fullName evidence="17">Inward rectifier potassium channel 3A</fullName>
    </submittedName>
</protein>
<feature type="transmembrane region" description="Helical" evidence="13">
    <location>
        <begin position="239"/>
        <end position="262"/>
    </location>
</feature>
<evidence type="ECO:0000256" key="2">
    <source>
        <dbReference type="ARBA" id="ARBA00022448"/>
    </source>
</evidence>
<evidence type="ECO:0000256" key="8">
    <source>
        <dbReference type="ARBA" id="ARBA00023065"/>
    </source>
</evidence>
<evidence type="ECO:0000256" key="7">
    <source>
        <dbReference type="ARBA" id="ARBA00022989"/>
    </source>
</evidence>
<evidence type="ECO:0000256" key="9">
    <source>
        <dbReference type="ARBA" id="ARBA00023136"/>
    </source>
</evidence>
<sequence length="608" mass="68726">MDYDPTQSRRGSRSRALERSLSYSEAIGNGSGRSSIEIPRIDNTDVYFNEEMKKQYRISQTYVEGKEIAFPSIVTNIDTNETIPSSGEGLLSDTSHYSSEDDEHIDGGIVMTIDVEHDSPRTSESTKHNFSDASTQPMASPQTESELYDRIDYAEDIYSEIGTNTNTLAPSAHNYSAPYTRRSKNSKKQRFQRGRPTRSRRVVFKNGDENVPLRRNIPAKSIKYMRDIVNTVINSKWRFLLLSVVLAHFAFWFLFAGIWYAVAMSYKDNDGRDHCVNGTSSFAGLLMMSVETQMTIGYGVRFPNEECPEAIIIMVLEIVAGTALSGGLVSLLFTKMVRPNRHVTDVGFSKKAAVCLRDGQLCLQFRVWDLTNIHIIASTITAYMLKPIRTLEGELVQNYIHQLKLKQANAFLLWPITVVHVIDSESPLYDFSPQDMMDYRFEIVVCLTGSSKNMGTVTQSRTSYLSKEIIWGYRFKNVLKYCKQKESYIIDVDNLDTVEQVDSPLCSASQLKCVEVDIKSSEQIVSTPTYMSISPTNTFFTRGNSSLTRDDSILTRGDSPFTRGDSTLTRDDSSRTAESIPSTPSFSRHGTQRSFGWNFKRFRDVKGT</sequence>
<gene>
    <name evidence="17" type="primary">Kir3A</name>
    <name evidence="16" type="ORF">CHILSU_LOCUS6563</name>
</gene>
<dbReference type="SUPFAM" id="SSF81324">
    <property type="entry name" value="Voltage-gated potassium channels"/>
    <property type="match status" value="1"/>
</dbReference>
<evidence type="ECO:0000313" key="18">
    <source>
        <dbReference type="Proteomes" id="UP001153292"/>
    </source>
</evidence>
<comment type="subcellular location">
    <subcellularLocation>
        <location evidence="1 11">Membrane</location>
        <topology evidence="1 11">Multi-pass membrane protein</topology>
    </subcellularLocation>
</comment>
<proteinExistence type="evidence at transcript level"/>
<reference evidence="17" key="1">
    <citation type="submission" date="2020-07" db="EMBL/GenBank/DDBJ databases">
        <title>The inward rectifier potassium genes in Chilo suppressalis.</title>
        <authorList>
            <person name="Meng X."/>
            <person name="Wang J."/>
        </authorList>
    </citation>
    <scope>NUCLEOTIDE SEQUENCE</scope>
</reference>
<feature type="transmembrane region" description="Helical" evidence="13">
    <location>
        <begin position="310"/>
        <end position="333"/>
    </location>
</feature>
<evidence type="ECO:0000313" key="16">
    <source>
        <dbReference type="EMBL" id="CAH0403294.1"/>
    </source>
</evidence>
<evidence type="ECO:0000256" key="3">
    <source>
        <dbReference type="ARBA" id="ARBA00022538"/>
    </source>
</evidence>
<dbReference type="GO" id="GO:1990573">
    <property type="term" value="P:potassium ion import across plasma membrane"/>
    <property type="evidence" value="ECO:0007669"/>
    <property type="project" value="TreeGrafter"/>
</dbReference>
<evidence type="ECO:0000256" key="12">
    <source>
        <dbReference type="SAM" id="MobiDB-lite"/>
    </source>
</evidence>
<dbReference type="PANTHER" id="PTHR11767:SF115">
    <property type="entry name" value="INWARDLY RECTIFYING POTASSIUM CHANNEL 3, ISOFORM D"/>
    <property type="match status" value="1"/>
</dbReference>
<comment type="similarity">
    <text evidence="11">Belongs to the inward rectifier-type potassium channel (TC 1.A.2.1) family.</text>
</comment>
<keyword evidence="4 11" id="KW-0812">Transmembrane</keyword>
<dbReference type="Pfam" id="PF01007">
    <property type="entry name" value="IRK"/>
    <property type="match status" value="1"/>
</dbReference>